<comment type="caution">
    <text evidence="2">The sequence shown here is derived from an EMBL/GenBank/DDBJ whole genome shotgun (WGS) entry which is preliminary data.</text>
</comment>
<sequence length="328" mass="37876">MSTQNLESYDTTDERLQAIQRLDLPMAAIERFLKSRNKRVPDKDENFEMKVVEKISEGTFIDLINQYKYAGRQTINYFIITGISDYNFDEIKENVANRFPEQDDISNPPVTKEPFLAASDVINSRLYLPISYYVYAGSEHPVTGTKQGIPITKRTVVVIHEDRDLVEIRGSDVDMVENIRDEFCKSLGKYKTSVKDRPSFGARFQEKFNNLVDTYFNLKVRVDDQEDSSLDTISFTSKEDEQGNRQDAREDERVEKELSERGGEITMGYVEVEDGFRFRMNRENSKISFMKSEKEENLNSVTDIVHNVLRKTGRYTQGQISGVSDVPQ</sequence>
<name>M0C0Y3_9EURY</name>
<dbReference type="EMBL" id="AOIT01000086">
    <property type="protein sequence ID" value="ELZ15987.1"/>
    <property type="molecule type" value="Genomic_DNA"/>
</dbReference>
<organism evidence="2 3">
    <name type="scientific">Natrinema limicola JCM 13563</name>
    <dbReference type="NCBI Taxonomy" id="1230457"/>
    <lineage>
        <taxon>Archaea</taxon>
        <taxon>Methanobacteriati</taxon>
        <taxon>Methanobacteriota</taxon>
        <taxon>Stenosarchaea group</taxon>
        <taxon>Halobacteria</taxon>
        <taxon>Halobacteriales</taxon>
        <taxon>Natrialbaceae</taxon>
        <taxon>Natrinema</taxon>
    </lineage>
</organism>
<dbReference type="AlphaFoldDB" id="M0C0Y3"/>
<evidence type="ECO:0000256" key="1">
    <source>
        <dbReference type="SAM" id="MobiDB-lite"/>
    </source>
</evidence>
<feature type="region of interest" description="Disordered" evidence="1">
    <location>
        <begin position="229"/>
        <end position="259"/>
    </location>
</feature>
<feature type="compositionally biased region" description="Basic and acidic residues" evidence="1">
    <location>
        <begin position="237"/>
        <end position="259"/>
    </location>
</feature>
<dbReference type="Proteomes" id="UP000011615">
    <property type="component" value="Unassembled WGS sequence"/>
</dbReference>
<protein>
    <submittedName>
        <fullName evidence="2">Uncharacterized protein</fullName>
    </submittedName>
</protein>
<accession>M0C0Y3</accession>
<evidence type="ECO:0000313" key="2">
    <source>
        <dbReference type="EMBL" id="ELZ15987.1"/>
    </source>
</evidence>
<gene>
    <name evidence="2" type="ORF">C476_17267</name>
</gene>
<keyword evidence="3" id="KW-1185">Reference proteome</keyword>
<reference evidence="2 3" key="1">
    <citation type="journal article" date="2014" name="PLoS Genet.">
        <title>Phylogenetically driven sequencing of extremely halophilic archaea reveals strategies for static and dynamic osmo-response.</title>
        <authorList>
            <person name="Becker E.A."/>
            <person name="Seitzer P.M."/>
            <person name="Tritt A."/>
            <person name="Larsen D."/>
            <person name="Krusor M."/>
            <person name="Yao A.I."/>
            <person name="Wu D."/>
            <person name="Madern D."/>
            <person name="Eisen J.A."/>
            <person name="Darling A.E."/>
            <person name="Facciotti M.T."/>
        </authorList>
    </citation>
    <scope>NUCLEOTIDE SEQUENCE [LARGE SCALE GENOMIC DNA]</scope>
    <source>
        <strain evidence="2 3">JCM 13563</strain>
    </source>
</reference>
<evidence type="ECO:0000313" key="3">
    <source>
        <dbReference type="Proteomes" id="UP000011615"/>
    </source>
</evidence>
<proteinExistence type="predicted"/>